<dbReference type="EMBL" id="OX458932">
    <property type="protein sequence ID" value="CAI9084858.1"/>
    <property type="molecule type" value="Genomic_DNA"/>
</dbReference>
<gene>
    <name evidence="1" type="ORF">MFUM_0467</name>
    <name evidence="2" type="ORF">MFUM_0732</name>
</gene>
<accession>A0ABN8XCY6</accession>
<evidence type="ECO:0008006" key="4">
    <source>
        <dbReference type="Google" id="ProtNLM"/>
    </source>
</evidence>
<evidence type="ECO:0000313" key="2">
    <source>
        <dbReference type="EMBL" id="CAI9085113.1"/>
    </source>
</evidence>
<organism evidence="2 3">
    <name type="scientific">Candidatus Methylacidiphilum fumarolicum</name>
    <dbReference type="NCBI Taxonomy" id="591154"/>
    <lineage>
        <taxon>Bacteria</taxon>
        <taxon>Pseudomonadati</taxon>
        <taxon>Verrucomicrobiota</taxon>
        <taxon>Methylacidiphilae</taxon>
        <taxon>Methylacidiphilales</taxon>
        <taxon>Methylacidiphilaceae</taxon>
        <taxon>Methylacidiphilum (ex Ratnadevi et al. 2023)</taxon>
    </lineage>
</organism>
<evidence type="ECO:0000313" key="3">
    <source>
        <dbReference type="Proteomes" id="UP001161497"/>
    </source>
</evidence>
<sequence length="126" mass="14608">MEGRDLSSRETPERARAGRLAVSLEPPESVWKLQMALQEKAKANLTYRFYTLYDKLYRKDVLEHAWVVCRKNGGAAGVDGQRFERIEEEGVDGWLDRLAEELRNKTYMPEAVRRVWIPNPTESRGP</sequence>
<dbReference type="EMBL" id="OX458932">
    <property type="protein sequence ID" value="CAI9085113.1"/>
    <property type="molecule type" value="Genomic_DNA"/>
</dbReference>
<name>A0ABN8XCY6_9BACT</name>
<proteinExistence type="predicted"/>
<dbReference type="Proteomes" id="UP001161497">
    <property type="component" value="Chromosome"/>
</dbReference>
<protein>
    <recommendedName>
        <fullName evidence="4">Group II intron reverse transcriptase/maturase</fullName>
    </recommendedName>
</protein>
<keyword evidence="3" id="KW-1185">Reference proteome</keyword>
<reference evidence="2" key="1">
    <citation type="submission" date="2023-03" db="EMBL/GenBank/DDBJ databases">
        <authorList>
            <person name="Cremers G."/>
            <person name="Picone N."/>
        </authorList>
    </citation>
    <scope>NUCLEOTIDE SEQUENCE</scope>
    <source>
        <strain evidence="2">Sample_alias</strain>
    </source>
</reference>
<evidence type="ECO:0000313" key="1">
    <source>
        <dbReference type="EMBL" id="CAI9084858.1"/>
    </source>
</evidence>